<gene>
    <name evidence="1" type="ORF">UFOVP113_134</name>
    <name evidence="2" type="ORF">UFOVP225_121</name>
</gene>
<protein>
    <submittedName>
        <fullName evidence="2">Uncharacterized protein</fullName>
    </submittedName>
</protein>
<evidence type="ECO:0000313" key="1">
    <source>
        <dbReference type="EMBL" id="CAB4128987.1"/>
    </source>
</evidence>
<dbReference type="EMBL" id="LR796231">
    <property type="protein sequence ID" value="CAB4128987.1"/>
    <property type="molecule type" value="Genomic_DNA"/>
</dbReference>
<dbReference type="InterPro" id="IPR010985">
    <property type="entry name" value="Ribbon_hlx_hlx"/>
</dbReference>
<dbReference type="EMBL" id="LR798275">
    <property type="protein sequence ID" value="CAB5219738.1"/>
    <property type="molecule type" value="Genomic_DNA"/>
</dbReference>
<proteinExistence type="predicted"/>
<accession>A0A6J7WSD2</accession>
<name>A0A6J7WSD2_9CAUD</name>
<organism evidence="2">
    <name type="scientific">uncultured Caudovirales phage</name>
    <dbReference type="NCBI Taxonomy" id="2100421"/>
    <lineage>
        <taxon>Viruses</taxon>
        <taxon>Duplodnaviria</taxon>
        <taxon>Heunggongvirae</taxon>
        <taxon>Uroviricota</taxon>
        <taxon>Caudoviricetes</taxon>
        <taxon>Peduoviridae</taxon>
        <taxon>Maltschvirus</taxon>
        <taxon>Maltschvirus maltsch</taxon>
    </lineage>
</organism>
<sequence>MPNAPKTPTRTIRVSDELWTAAQAQAAEQGITVTSVLIEALEKFVYPELDNWEKDL</sequence>
<dbReference type="GO" id="GO:0006355">
    <property type="term" value="P:regulation of DNA-templated transcription"/>
    <property type="evidence" value="ECO:0007669"/>
    <property type="project" value="InterPro"/>
</dbReference>
<reference evidence="2" key="1">
    <citation type="submission" date="2020-05" db="EMBL/GenBank/DDBJ databases">
        <authorList>
            <person name="Chiriac C."/>
            <person name="Salcher M."/>
            <person name="Ghai R."/>
            <person name="Kavagutti S V."/>
        </authorList>
    </citation>
    <scope>NUCLEOTIDE SEQUENCE</scope>
</reference>
<dbReference type="SUPFAM" id="SSF47598">
    <property type="entry name" value="Ribbon-helix-helix"/>
    <property type="match status" value="1"/>
</dbReference>
<evidence type="ECO:0000313" key="2">
    <source>
        <dbReference type="EMBL" id="CAB5219738.1"/>
    </source>
</evidence>